<name>L8P7Q1_STRVR</name>
<gene>
    <name evidence="2" type="ORF">STVIR_7726</name>
</gene>
<comment type="caution">
    <text evidence="2">The sequence shown here is derived from an EMBL/GenBank/DDBJ whole genome shotgun (WGS) entry which is preliminary data.</text>
</comment>
<sequence>MPPGLAGARHSYRQAGRGPSGGAHGAACYWFPGLPCSGRVQVSGIRPLLSDELRARQN</sequence>
<evidence type="ECO:0000313" key="2">
    <source>
        <dbReference type="EMBL" id="ELS51327.1"/>
    </source>
</evidence>
<organism evidence="2 3">
    <name type="scientific">Streptomyces viridochromogenes Tue57</name>
    <dbReference type="NCBI Taxonomy" id="1160705"/>
    <lineage>
        <taxon>Bacteria</taxon>
        <taxon>Bacillati</taxon>
        <taxon>Actinomycetota</taxon>
        <taxon>Actinomycetes</taxon>
        <taxon>Kitasatosporales</taxon>
        <taxon>Streptomycetaceae</taxon>
        <taxon>Streptomyces</taxon>
    </lineage>
</organism>
<dbReference type="AlphaFoldDB" id="L8P7Q1"/>
<accession>L8P7Q1</accession>
<reference evidence="2 3" key="1">
    <citation type="journal article" date="2013" name="Genome Announc.">
        <title>Draft Genome Sequence of Streptomyces viridochromogenes Strain Tu57, Producer of Avilamycin.</title>
        <authorList>
            <person name="Gruning B.A."/>
            <person name="Erxleben A."/>
            <person name="Hahnlein A."/>
            <person name="Gunther S."/>
        </authorList>
    </citation>
    <scope>NUCLEOTIDE SEQUENCE [LARGE SCALE GENOMIC DNA]</scope>
    <source>
        <strain evidence="2 3">Tue57</strain>
    </source>
</reference>
<proteinExistence type="predicted"/>
<evidence type="ECO:0000313" key="3">
    <source>
        <dbReference type="Proteomes" id="UP000011205"/>
    </source>
</evidence>
<dbReference type="EMBL" id="AMLP01000236">
    <property type="protein sequence ID" value="ELS51327.1"/>
    <property type="molecule type" value="Genomic_DNA"/>
</dbReference>
<feature type="region of interest" description="Disordered" evidence="1">
    <location>
        <begin position="1"/>
        <end position="23"/>
    </location>
</feature>
<dbReference type="PATRIC" id="fig|1160705.3.peg.7636"/>
<evidence type="ECO:0000256" key="1">
    <source>
        <dbReference type="SAM" id="MobiDB-lite"/>
    </source>
</evidence>
<dbReference type="Proteomes" id="UP000011205">
    <property type="component" value="Unassembled WGS sequence"/>
</dbReference>
<protein>
    <submittedName>
        <fullName evidence="2">Uncharacterized protein</fullName>
    </submittedName>
</protein>